<keyword evidence="7" id="KW-1185">Reference proteome</keyword>
<dbReference type="Gene3D" id="6.10.140.2220">
    <property type="match status" value="1"/>
</dbReference>
<evidence type="ECO:0000256" key="4">
    <source>
        <dbReference type="PROSITE-ProRule" id="PRU00134"/>
    </source>
</evidence>
<proteinExistence type="predicted"/>
<dbReference type="AlphaFoldDB" id="A0A9P5NH86"/>
<keyword evidence="3" id="KW-0862">Zinc</keyword>
<keyword evidence="1" id="KW-0479">Metal-binding</keyword>
<evidence type="ECO:0000256" key="1">
    <source>
        <dbReference type="ARBA" id="ARBA00022723"/>
    </source>
</evidence>
<name>A0A9P5NH86_GYMJU</name>
<dbReference type="InterPro" id="IPR002893">
    <property type="entry name" value="Znf_MYND"/>
</dbReference>
<dbReference type="PROSITE" id="PS50865">
    <property type="entry name" value="ZF_MYND_2"/>
    <property type="match status" value="1"/>
</dbReference>
<evidence type="ECO:0000256" key="2">
    <source>
        <dbReference type="ARBA" id="ARBA00022771"/>
    </source>
</evidence>
<protein>
    <recommendedName>
        <fullName evidence="5">MYND-type domain-containing protein</fullName>
    </recommendedName>
</protein>
<dbReference type="EMBL" id="JADNYJ010000104">
    <property type="protein sequence ID" value="KAF8885085.1"/>
    <property type="molecule type" value="Genomic_DNA"/>
</dbReference>
<dbReference type="Pfam" id="PF01753">
    <property type="entry name" value="zf-MYND"/>
    <property type="match status" value="1"/>
</dbReference>
<sequence>MLSSDISRDDLLILLASMGVVLPESSKLPVEGLNKRLGQTLDTSQDYSNQIDTPVVDPWTFPLWPEGKSLYEATQRGNITEAFTGVMSQPKQGGLSSKEDTFKEMRQSVLTMAYAHDEGIREIYYRDKDMRWALYVRILDVYELKNGTPLFFLVYRLEKEMHFDSGCAHSKMSDLERRMILRLFRQNRKRLDPKQLEDPKKKELEKIGLYQSFVLPLCPIGMKSLGKLTDPGCEVCGKKTGSRCLQCLSVLYCGKECQRADWPTHKQACKSLKGGKWHKITLSHFAAGLPFQTLMNRLDSGNGVSLRGDGPPEDVHNGKMFLAKFQLPLSSGSTIPQRMLVYDRQRSFSLNWERNSDPVLFDEAARIIGGDLKFYRWMKRTGDYTFEICIDRSPIPYPVW</sequence>
<dbReference type="Proteomes" id="UP000724874">
    <property type="component" value="Unassembled WGS sequence"/>
</dbReference>
<evidence type="ECO:0000313" key="6">
    <source>
        <dbReference type="EMBL" id="KAF8885085.1"/>
    </source>
</evidence>
<evidence type="ECO:0000259" key="5">
    <source>
        <dbReference type="PROSITE" id="PS50865"/>
    </source>
</evidence>
<keyword evidence="2 4" id="KW-0863">Zinc-finger</keyword>
<dbReference type="OrthoDB" id="341421at2759"/>
<comment type="caution">
    <text evidence="6">The sequence shown here is derived from an EMBL/GenBank/DDBJ whole genome shotgun (WGS) entry which is preliminary data.</text>
</comment>
<reference evidence="6" key="1">
    <citation type="submission" date="2020-11" db="EMBL/GenBank/DDBJ databases">
        <authorList>
            <consortium name="DOE Joint Genome Institute"/>
            <person name="Ahrendt S."/>
            <person name="Riley R."/>
            <person name="Andreopoulos W."/>
            <person name="LaButti K."/>
            <person name="Pangilinan J."/>
            <person name="Ruiz-duenas F.J."/>
            <person name="Barrasa J.M."/>
            <person name="Sanchez-Garcia M."/>
            <person name="Camarero S."/>
            <person name="Miyauchi S."/>
            <person name="Serrano A."/>
            <person name="Linde D."/>
            <person name="Babiker R."/>
            <person name="Drula E."/>
            <person name="Ayuso-Fernandez I."/>
            <person name="Pacheco R."/>
            <person name="Padilla G."/>
            <person name="Ferreira P."/>
            <person name="Barriuso J."/>
            <person name="Kellner H."/>
            <person name="Castanera R."/>
            <person name="Alfaro M."/>
            <person name="Ramirez L."/>
            <person name="Pisabarro A.G."/>
            <person name="Kuo A."/>
            <person name="Tritt A."/>
            <person name="Lipzen A."/>
            <person name="He G."/>
            <person name="Yan M."/>
            <person name="Ng V."/>
            <person name="Cullen D."/>
            <person name="Martin F."/>
            <person name="Rosso M.-N."/>
            <person name="Henrissat B."/>
            <person name="Hibbett D."/>
            <person name="Martinez A.T."/>
            <person name="Grigoriev I.V."/>
        </authorList>
    </citation>
    <scope>NUCLEOTIDE SEQUENCE</scope>
    <source>
        <strain evidence="6">AH 44721</strain>
    </source>
</reference>
<gene>
    <name evidence="6" type="ORF">CPB84DRAFT_1788684</name>
</gene>
<evidence type="ECO:0000313" key="7">
    <source>
        <dbReference type="Proteomes" id="UP000724874"/>
    </source>
</evidence>
<accession>A0A9P5NH86</accession>
<organism evidence="6 7">
    <name type="scientific">Gymnopilus junonius</name>
    <name type="common">Spectacular rustgill mushroom</name>
    <name type="synonym">Gymnopilus spectabilis subsp. junonius</name>
    <dbReference type="NCBI Taxonomy" id="109634"/>
    <lineage>
        <taxon>Eukaryota</taxon>
        <taxon>Fungi</taxon>
        <taxon>Dikarya</taxon>
        <taxon>Basidiomycota</taxon>
        <taxon>Agaricomycotina</taxon>
        <taxon>Agaricomycetes</taxon>
        <taxon>Agaricomycetidae</taxon>
        <taxon>Agaricales</taxon>
        <taxon>Agaricineae</taxon>
        <taxon>Hymenogastraceae</taxon>
        <taxon>Gymnopilus</taxon>
    </lineage>
</organism>
<dbReference type="SUPFAM" id="SSF144232">
    <property type="entry name" value="HIT/MYND zinc finger-like"/>
    <property type="match status" value="1"/>
</dbReference>
<dbReference type="PROSITE" id="PS01360">
    <property type="entry name" value="ZF_MYND_1"/>
    <property type="match status" value="1"/>
</dbReference>
<dbReference type="GO" id="GO:0008270">
    <property type="term" value="F:zinc ion binding"/>
    <property type="evidence" value="ECO:0007669"/>
    <property type="project" value="UniProtKB-KW"/>
</dbReference>
<feature type="domain" description="MYND-type" evidence="5">
    <location>
        <begin position="233"/>
        <end position="269"/>
    </location>
</feature>
<evidence type="ECO:0000256" key="3">
    <source>
        <dbReference type="ARBA" id="ARBA00022833"/>
    </source>
</evidence>